<dbReference type="AlphaFoldDB" id="A0AAD3SBV9"/>
<sequence length="96" mass="10616">MPTAITASFMPAIIILFSILLLSPTMTCIGHDPKCFMDAVTPRPSVFDSRQYTTLHGRRDKGFGAKEVETSLPKGFRRSSTPSRYVNYRACSGDTP</sequence>
<reference evidence="2" key="1">
    <citation type="submission" date="2023-05" db="EMBL/GenBank/DDBJ databases">
        <title>Nepenthes gracilis genome sequencing.</title>
        <authorList>
            <person name="Fukushima K."/>
        </authorList>
    </citation>
    <scope>NUCLEOTIDE SEQUENCE</scope>
    <source>
        <strain evidence="2">SING2019-196</strain>
    </source>
</reference>
<proteinExistence type="predicted"/>
<dbReference type="Proteomes" id="UP001279734">
    <property type="component" value="Unassembled WGS sequence"/>
</dbReference>
<evidence type="ECO:0000313" key="2">
    <source>
        <dbReference type="EMBL" id="GMH07899.1"/>
    </source>
</evidence>
<feature type="signal peptide" evidence="1">
    <location>
        <begin position="1"/>
        <end position="30"/>
    </location>
</feature>
<name>A0AAD3SBV9_NEPGR</name>
<gene>
    <name evidence="2" type="ORF">Nepgr_009739</name>
</gene>
<keyword evidence="3" id="KW-1185">Reference proteome</keyword>
<evidence type="ECO:0000256" key="1">
    <source>
        <dbReference type="SAM" id="SignalP"/>
    </source>
</evidence>
<dbReference type="PANTHER" id="PTHR36619:SF3">
    <property type="entry name" value="TRANSMEMBRANE PROTEIN"/>
    <property type="match status" value="1"/>
</dbReference>
<keyword evidence="1" id="KW-0732">Signal</keyword>
<accession>A0AAD3SBV9</accession>
<evidence type="ECO:0000313" key="3">
    <source>
        <dbReference type="Proteomes" id="UP001279734"/>
    </source>
</evidence>
<comment type="caution">
    <text evidence="2">The sequence shown here is derived from an EMBL/GenBank/DDBJ whole genome shotgun (WGS) entry which is preliminary data.</text>
</comment>
<dbReference type="EMBL" id="BSYO01000007">
    <property type="protein sequence ID" value="GMH07899.1"/>
    <property type="molecule type" value="Genomic_DNA"/>
</dbReference>
<feature type="chain" id="PRO_5042270130" evidence="1">
    <location>
        <begin position="31"/>
        <end position="96"/>
    </location>
</feature>
<protein>
    <submittedName>
        <fullName evidence="2">Uncharacterized protein</fullName>
    </submittedName>
</protein>
<dbReference type="PANTHER" id="PTHR36619">
    <property type="entry name" value="OS04G0208900 PROTEIN"/>
    <property type="match status" value="1"/>
</dbReference>
<organism evidence="2 3">
    <name type="scientific">Nepenthes gracilis</name>
    <name type="common">Slender pitcher plant</name>
    <dbReference type="NCBI Taxonomy" id="150966"/>
    <lineage>
        <taxon>Eukaryota</taxon>
        <taxon>Viridiplantae</taxon>
        <taxon>Streptophyta</taxon>
        <taxon>Embryophyta</taxon>
        <taxon>Tracheophyta</taxon>
        <taxon>Spermatophyta</taxon>
        <taxon>Magnoliopsida</taxon>
        <taxon>eudicotyledons</taxon>
        <taxon>Gunneridae</taxon>
        <taxon>Pentapetalae</taxon>
        <taxon>Caryophyllales</taxon>
        <taxon>Nepenthaceae</taxon>
        <taxon>Nepenthes</taxon>
    </lineage>
</organism>